<evidence type="ECO:0000259" key="1">
    <source>
        <dbReference type="Pfam" id="PF13453"/>
    </source>
</evidence>
<dbReference type="RefSeq" id="WP_120523771.1">
    <property type="nucleotide sequence ID" value="NZ_JABFJV010000425.1"/>
</dbReference>
<protein>
    <submittedName>
        <fullName evidence="2">Zf-TFIIB domain-containing protein</fullName>
    </submittedName>
</protein>
<dbReference type="OrthoDB" id="9814037at2"/>
<dbReference type="AlphaFoldDB" id="A0A3A8IGS8"/>
<proteinExistence type="predicted"/>
<organism evidence="2 3">
    <name type="scientific">Corallococcus exercitus</name>
    <dbReference type="NCBI Taxonomy" id="2316736"/>
    <lineage>
        <taxon>Bacteria</taxon>
        <taxon>Pseudomonadati</taxon>
        <taxon>Myxococcota</taxon>
        <taxon>Myxococcia</taxon>
        <taxon>Myxococcales</taxon>
        <taxon>Cystobacterineae</taxon>
        <taxon>Myxococcaceae</taxon>
        <taxon>Corallococcus</taxon>
    </lineage>
</organism>
<sequence>MSDLSPDKPSHNEDDYFAREEIEAKRKLALQQAQQTAVQQRDALKQLHYMKCPKCGMDLQTLKDGNVELESCFNCHGVWLDAGELEQVIKQHGHEGSGKVMGAILNLFKRTPSVSSP</sequence>
<comment type="caution">
    <text evidence="2">The sequence shown here is derived from an EMBL/GenBank/DDBJ whole genome shotgun (WGS) entry which is preliminary data.</text>
</comment>
<keyword evidence="3" id="KW-1185">Reference proteome</keyword>
<reference evidence="2 3" key="1">
    <citation type="submission" date="2020-05" db="EMBL/GenBank/DDBJ databases">
        <authorList>
            <person name="Whitworth D."/>
        </authorList>
    </citation>
    <scope>NUCLEOTIDE SEQUENCE [LARGE SCALE GENOMIC DNA]</scope>
    <source>
        <strain evidence="2 3">AB043B</strain>
    </source>
</reference>
<evidence type="ECO:0000313" key="3">
    <source>
        <dbReference type="Proteomes" id="UP000563426"/>
    </source>
</evidence>
<dbReference type="InterPro" id="IPR027392">
    <property type="entry name" value="TF_Znf"/>
</dbReference>
<gene>
    <name evidence="2" type="ORF">HMI49_38910</name>
</gene>
<dbReference type="Pfam" id="PF13453">
    <property type="entry name" value="Zn_ribbon_TFIIB"/>
    <property type="match status" value="1"/>
</dbReference>
<feature type="domain" description="Transcription factor zinc-finger" evidence="1">
    <location>
        <begin position="51"/>
        <end position="90"/>
    </location>
</feature>
<name>A0A3A8IGS8_9BACT</name>
<accession>A0A3A8IGS8</accession>
<dbReference type="Proteomes" id="UP000563426">
    <property type="component" value="Unassembled WGS sequence"/>
</dbReference>
<dbReference type="EMBL" id="JABFJV010000425">
    <property type="protein sequence ID" value="NOK39164.1"/>
    <property type="molecule type" value="Genomic_DNA"/>
</dbReference>
<evidence type="ECO:0000313" key="2">
    <source>
        <dbReference type="EMBL" id="NOK39164.1"/>
    </source>
</evidence>